<keyword evidence="1 9" id="KW-0444">Lipid biosynthesis</keyword>
<dbReference type="HAMAP" id="MF_00112">
    <property type="entry name" value="GGGP_HepGP_synthase"/>
    <property type="match status" value="1"/>
</dbReference>
<dbReference type="SUPFAM" id="SSF51395">
    <property type="entry name" value="FMN-linked oxidoreductases"/>
    <property type="match status" value="1"/>
</dbReference>
<sequence>MKIYNYISQHIAQKKKMLALLIDPDKCQGENLVQQTNLINQHRPHLILVGGSLTTYPVDETVQYLKKHTDIPVILYPGHPIQLSFSADALLFLSMISGRNPELLIGSHVVSAPIIRKKGLEAISTGYILIDGGISTSVEYISQTRPIPSDKYDIAAATAMAGEMLGLKTIYLDAGSGAQKPVNPEMIKTVRKNIQIPLMVGGGINGPEKLKNAFESGADIVVVGNILEKDPYLLQKFMEITLQC</sequence>
<dbReference type="Proteomes" id="UP000181976">
    <property type="component" value="Unassembled WGS sequence"/>
</dbReference>
<gene>
    <name evidence="10" type="ORF">SAMN05444380_108146</name>
</gene>
<dbReference type="eggNOG" id="COG1646">
    <property type="taxonomic scope" value="Bacteria"/>
</dbReference>
<feature type="binding site" evidence="9">
    <location>
        <position position="23"/>
    </location>
    <ligand>
        <name>Mg(2+)</name>
        <dbReference type="ChEBI" id="CHEBI:18420"/>
    </ligand>
</feature>
<dbReference type="PANTHER" id="PTHR21235">
    <property type="entry name" value="IMIDAZOLE GLYCEROL PHOSPHATE SYNTHASE SUBUNIT HISF/H IGP SYNTHASE SUBUNIT HISF/H"/>
    <property type="match status" value="1"/>
</dbReference>
<evidence type="ECO:0000256" key="5">
    <source>
        <dbReference type="ARBA" id="ARBA00023098"/>
    </source>
</evidence>
<evidence type="ECO:0000256" key="8">
    <source>
        <dbReference type="ARBA" id="ARBA00047288"/>
    </source>
</evidence>
<dbReference type="RefSeq" id="WP_237706103.1">
    <property type="nucleotide sequence ID" value="NZ_AFSL01000026.1"/>
</dbReference>
<keyword evidence="2 9" id="KW-0808">Transferase</keyword>
<comment type="function">
    <text evidence="9">Prenyltransferase that catalyzes the transfer of the geranylgeranyl moiety of geranylgeranyl diphosphate (GGPP) to the C3 hydroxyl of sn-glycerol-1-phosphate (G1P).</text>
</comment>
<dbReference type="STRING" id="385682.SAMN05444380_108146"/>
<proteinExistence type="inferred from homology"/>
<feature type="binding site" evidence="9">
    <location>
        <begin position="224"/>
        <end position="225"/>
    </location>
    <ligand>
        <name>sn-glycerol 1-phosphate</name>
        <dbReference type="ChEBI" id="CHEBI:57685"/>
    </ligand>
</feature>
<dbReference type="GO" id="GO:0000107">
    <property type="term" value="F:imidazoleglycerol-phosphate synthase activity"/>
    <property type="evidence" value="ECO:0007669"/>
    <property type="project" value="TreeGrafter"/>
</dbReference>
<evidence type="ECO:0000313" key="11">
    <source>
        <dbReference type="Proteomes" id="UP000181976"/>
    </source>
</evidence>
<dbReference type="InterPro" id="IPR010946">
    <property type="entry name" value="GGGP_synth"/>
</dbReference>
<dbReference type="Pfam" id="PF01884">
    <property type="entry name" value="PcrB"/>
    <property type="match status" value="1"/>
</dbReference>
<evidence type="ECO:0000256" key="4">
    <source>
        <dbReference type="ARBA" id="ARBA00022842"/>
    </source>
</evidence>
<dbReference type="GO" id="GO:0047294">
    <property type="term" value="F:phosphoglycerol geranylgeranyltransferase activity"/>
    <property type="evidence" value="ECO:0007669"/>
    <property type="project" value="UniProtKB-UniRule"/>
</dbReference>
<keyword evidence="3 9" id="KW-0479">Metal-binding</keyword>
<organism evidence="10 11">
    <name type="scientific">Thermophagus xiamenensis</name>
    <dbReference type="NCBI Taxonomy" id="385682"/>
    <lineage>
        <taxon>Bacteria</taxon>
        <taxon>Pseudomonadati</taxon>
        <taxon>Bacteroidota</taxon>
        <taxon>Bacteroidia</taxon>
        <taxon>Marinilabiliales</taxon>
        <taxon>Marinilabiliaceae</taxon>
        <taxon>Thermophagus</taxon>
    </lineage>
</organism>
<dbReference type="InterPro" id="IPR038597">
    <property type="entry name" value="GGGP/HepGP_synthase_sf"/>
</dbReference>
<comment type="similarity">
    <text evidence="9">Belongs to the GGGP/HepGP synthase family. Group II subfamily.</text>
</comment>
<evidence type="ECO:0000256" key="9">
    <source>
        <dbReference type="HAMAP-Rule" id="MF_00112"/>
    </source>
</evidence>
<reference evidence="10 11" key="1">
    <citation type="submission" date="2016-10" db="EMBL/GenBank/DDBJ databases">
        <authorList>
            <person name="de Groot N.N."/>
        </authorList>
    </citation>
    <scope>NUCLEOTIDE SEQUENCE [LARGE SCALE GENOMIC DNA]</scope>
    <source>
        <strain evidence="10 11">DSM 19012</strain>
    </source>
</reference>
<evidence type="ECO:0000256" key="7">
    <source>
        <dbReference type="ARBA" id="ARBA00023264"/>
    </source>
</evidence>
<keyword evidence="11" id="KW-1185">Reference proteome</keyword>
<dbReference type="AlphaFoldDB" id="A0A1I1Z061"/>
<evidence type="ECO:0000256" key="3">
    <source>
        <dbReference type="ARBA" id="ARBA00022723"/>
    </source>
</evidence>
<accession>A0A1I1Z061</accession>
<dbReference type="PANTHER" id="PTHR21235:SF22">
    <property type="entry name" value="GERANYLGERANYLGLYCERYL PHOSPHATE SYNTHASE"/>
    <property type="match status" value="1"/>
</dbReference>
<comment type="cofactor">
    <cofactor evidence="9">
        <name>Mg(2+)</name>
        <dbReference type="ChEBI" id="CHEBI:18420"/>
    </cofactor>
</comment>
<keyword evidence="4 9" id="KW-0460">Magnesium</keyword>
<dbReference type="EC" id="2.5.1.41" evidence="9"/>
<dbReference type="NCBIfam" id="NF003198">
    <property type="entry name" value="PRK04169.1-2"/>
    <property type="match status" value="1"/>
</dbReference>
<dbReference type="NCBIfam" id="TIGR01768">
    <property type="entry name" value="GGGP-family"/>
    <property type="match status" value="1"/>
</dbReference>
<name>A0A1I1Z061_9BACT</name>
<evidence type="ECO:0000256" key="6">
    <source>
        <dbReference type="ARBA" id="ARBA00023209"/>
    </source>
</evidence>
<feature type="binding site" evidence="9">
    <location>
        <begin position="171"/>
        <end position="177"/>
    </location>
    <ligand>
        <name>sn-glycerol 1-phosphate</name>
        <dbReference type="ChEBI" id="CHEBI:57685"/>
    </ligand>
</feature>
<keyword evidence="7 9" id="KW-1208">Phospholipid metabolism</keyword>
<feature type="binding site" evidence="9">
    <location>
        <begin position="202"/>
        <end position="203"/>
    </location>
    <ligand>
        <name>sn-glycerol 1-phosphate</name>
        <dbReference type="ChEBI" id="CHEBI:57685"/>
    </ligand>
</feature>
<comment type="caution">
    <text evidence="9">Lacks conserved residue(s) required for the propagation of feature annotation.</text>
</comment>
<dbReference type="GO" id="GO:0046474">
    <property type="term" value="P:glycerophospholipid biosynthetic process"/>
    <property type="evidence" value="ECO:0007669"/>
    <property type="project" value="UniProtKB-UniRule"/>
</dbReference>
<dbReference type="InterPro" id="IPR050064">
    <property type="entry name" value="IGPS_HisA/HisF"/>
</dbReference>
<dbReference type="InParanoid" id="A0A1I1Z061"/>
<dbReference type="InterPro" id="IPR008205">
    <property type="entry name" value="GGGP_HepGP_synthase"/>
</dbReference>
<dbReference type="GO" id="GO:0005737">
    <property type="term" value="C:cytoplasm"/>
    <property type="evidence" value="ECO:0007669"/>
    <property type="project" value="InterPro"/>
</dbReference>
<comment type="catalytic activity">
    <reaction evidence="8 9">
        <text>sn-glycerol 1-phosphate + (2E,6E,10E)-geranylgeranyl diphosphate = sn-3-O-(geranylgeranyl)glycerol 1-phosphate + diphosphate</text>
        <dbReference type="Rhea" id="RHEA:23404"/>
        <dbReference type="ChEBI" id="CHEBI:33019"/>
        <dbReference type="ChEBI" id="CHEBI:57677"/>
        <dbReference type="ChEBI" id="CHEBI:57685"/>
        <dbReference type="ChEBI" id="CHEBI:58756"/>
        <dbReference type="EC" id="2.5.1.41"/>
    </reaction>
</comment>
<dbReference type="GO" id="GO:0000287">
    <property type="term" value="F:magnesium ion binding"/>
    <property type="evidence" value="ECO:0007669"/>
    <property type="project" value="UniProtKB-UniRule"/>
</dbReference>
<keyword evidence="6 9" id="KW-0594">Phospholipid biosynthesis</keyword>
<evidence type="ECO:0000256" key="2">
    <source>
        <dbReference type="ARBA" id="ARBA00022679"/>
    </source>
</evidence>
<feature type="binding site" evidence="9">
    <location>
        <position position="52"/>
    </location>
    <ligand>
        <name>Mg(2+)</name>
        <dbReference type="ChEBI" id="CHEBI:18420"/>
    </ligand>
</feature>
<keyword evidence="5 9" id="KW-0443">Lipid metabolism</keyword>
<dbReference type="EMBL" id="FONA01000008">
    <property type="protein sequence ID" value="SFE23813.1"/>
    <property type="molecule type" value="Genomic_DNA"/>
</dbReference>
<evidence type="ECO:0000313" key="10">
    <source>
        <dbReference type="EMBL" id="SFE23813.1"/>
    </source>
</evidence>
<protein>
    <recommendedName>
        <fullName evidence="9">Geranylgeranylglyceryl phosphate synthase</fullName>
        <shortName evidence="9">GGGP synthase</shortName>
        <shortName evidence="9">GGGPS</shortName>
        <ecNumber evidence="9">2.5.1.41</ecNumber>
    </recommendedName>
    <alternativeName>
        <fullName evidence="9">(S)-3-O-geranylgeranylglyceryl phosphate synthase</fullName>
    </alternativeName>
    <alternativeName>
        <fullName evidence="9">Phosphoglycerol geranylgeranyltransferase</fullName>
    </alternativeName>
</protein>
<dbReference type="NCBIfam" id="TIGR01769">
    <property type="entry name" value="GGGP"/>
    <property type="match status" value="1"/>
</dbReference>
<evidence type="ECO:0000256" key="1">
    <source>
        <dbReference type="ARBA" id="ARBA00022516"/>
    </source>
</evidence>
<dbReference type="Gene3D" id="3.20.20.390">
    <property type="entry name" value="FMN-linked oxidoreductases"/>
    <property type="match status" value="1"/>
</dbReference>